<reference evidence="2 3" key="2">
    <citation type="submission" date="2023-10" db="EMBL/GenBank/DDBJ databases">
        <authorList>
            <person name="Choi B."/>
        </authorList>
    </citation>
    <scope>NUCLEOTIDE SEQUENCE [LARGE SCALE GENOMIC DNA]</scope>
    <source>
        <strain evidence="2 3">UMB0959</strain>
    </source>
</reference>
<dbReference type="CDD" id="cd00093">
    <property type="entry name" value="HTH_XRE"/>
    <property type="match status" value="1"/>
</dbReference>
<dbReference type="Gene3D" id="1.25.40.10">
    <property type="entry name" value="Tetratricopeptide repeat domain"/>
    <property type="match status" value="1"/>
</dbReference>
<protein>
    <submittedName>
        <fullName evidence="2">Helix-turn-helix transcriptional regulator</fullName>
    </submittedName>
</protein>
<dbReference type="InterPro" id="IPR010982">
    <property type="entry name" value="Lambda_DNA-bd_dom_sf"/>
</dbReference>
<dbReference type="InterPro" id="IPR001387">
    <property type="entry name" value="Cro/C1-type_HTH"/>
</dbReference>
<dbReference type="PROSITE" id="PS50943">
    <property type="entry name" value="HTH_CROC1"/>
    <property type="match status" value="1"/>
</dbReference>
<dbReference type="InterPro" id="IPR011990">
    <property type="entry name" value="TPR-like_helical_dom_sf"/>
</dbReference>
<dbReference type="EMBL" id="CP136964">
    <property type="protein sequence ID" value="WOS95670.1"/>
    <property type="molecule type" value="Genomic_DNA"/>
</dbReference>
<name>A0AAF0YHQ2_9STAP</name>
<evidence type="ECO:0000313" key="2">
    <source>
        <dbReference type="EMBL" id="WOS95670.1"/>
    </source>
</evidence>
<feature type="domain" description="HTH cro/C1-type" evidence="1">
    <location>
        <begin position="9"/>
        <end position="63"/>
    </location>
</feature>
<dbReference type="AlphaFoldDB" id="A0AAF0YHQ2"/>
<accession>A0AAF0YHQ2</accession>
<dbReference type="RefSeq" id="WP_068129035.1">
    <property type="nucleotide sequence ID" value="NZ_CP136964.1"/>
</dbReference>
<dbReference type="SUPFAM" id="SSF48452">
    <property type="entry name" value="TPR-like"/>
    <property type="match status" value="1"/>
</dbReference>
<dbReference type="SUPFAM" id="SSF47413">
    <property type="entry name" value="lambda repressor-like DNA-binding domains"/>
    <property type="match status" value="1"/>
</dbReference>
<reference evidence="3" key="1">
    <citation type="submission" date="2017-09" db="EMBL/GenBank/DDBJ databases">
        <title>Bacterial strain isolated from the female urinary microbiota.</title>
        <authorList>
            <person name="Thomas-White K."/>
            <person name="Kumar N."/>
            <person name="Forster S."/>
            <person name="Putonti C."/>
            <person name="Lawley T."/>
            <person name="Wolfe A.J."/>
        </authorList>
    </citation>
    <scope>NUCLEOTIDE SEQUENCE [LARGE SCALE GENOMIC DNA]</scope>
    <source>
        <strain evidence="3">UMB0959</strain>
    </source>
</reference>
<gene>
    <name evidence="2" type="ORF">CJ229_006130</name>
</gene>
<evidence type="ECO:0000313" key="3">
    <source>
        <dbReference type="Proteomes" id="UP000243626"/>
    </source>
</evidence>
<organism evidence="2 3">
    <name type="scientific">Nosocomiicoccus massiliensis</name>
    <dbReference type="NCBI Taxonomy" id="1232430"/>
    <lineage>
        <taxon>Bacteria</taxon>
        <taxon>Bacillati</taxon>
        <taxon>Bacillota</taxon>
        <taxon>Bacilli</taxon>
        <taxon>Bacillales</taxon>
        <taxon>Staphylococcaceae</taxon>
        <taxon>Nosocomiicoccus</taxon>
    </lineage>
</organism>
<dbReference type="Pfam" id="PF01381">
    <property type="entry name" value="HTH_3"/>
    <property type="match status" value="1"/>
</dbReference>
<proteinExistence type="predicted"/>
<evidence type="ECO:0000259" key="1">
    <source>
        <dbReference type="PROSITE" id="PS50943"/>
    </source>
</evidence>
<dbReference type="SMART" id="SM00530">
    <property type="entry name" value="HTH_XRE"/>
    <property type="match status" value="1"/>
</dbReference>
<dbReference type="KEGG" id="nmy:CJ229_006130"/>
<dbReference type="GO" id="GO:0003677">
    <property type="term" value="F:DNA binding"/>
    <property type="evidence" value="ECO:0007669"/>
    <property type="project" value="InterPro"/>
</dbReference>
<keyword evidence="3" id="KW-1185">Reference proteome</keyword>
<sequence>MLKELMFYLKDKRQRLKWTQHDLSLESSISQTVISRIENGHDTGSVREFFALLETLDIDREEFIMQLDLISPRKQLDDARKHKDFTKMKEVLEGIPSYIREKNSYLNTYCIYHEALLSYRADDLVRAIHLLQEAKSMLEIYNPIDVILAEIHLMIGIIELQLGREAFQHFKKANHVIKNVLVTRQNFKHIIRVYGNLAAIYCRKGWFHLVKRELDNATALQKQFESTYLKTDIEYSRLLLYMNTKDPLLHDQFTYMKCLLKDYPNEKIKQRLSNIRIRID</sequence>
<dbReference type="Proteomes" id="UP000243626">
    <property type="component" value="Chromosome"/>
</dbReference>